<evidence type="ECO:0000313" key="2">
    <source>
        <dbReference type="Proteomes" id="UP000266841"/>
    </source>
</evidence>
<gene>
    <name evidence="1" type="ORF">THAOC_04318</name>
</gene>
<dbReference type="EMBL" id="AGNL01004011">
    <property type="protein sequence ID" value="EJK74032.1"/>
    <property type="molecule type" value="Genomic_DNA"/>
</dbReference>
<comment type="caution">
    <text evidence="1">The sequence shown here is derived from an EMBL/GenBank/DDBJ whole genome shotgun (WGS) entry which is preliminary data.</text>
</comment>
<evidence type="ECO:0000313" key="1">
    <source>
        <dbReference type="EMBL" id="EJK74032.1"/>
    </source>
</evidence>
<proteinExistence type="predicted"/>
<protein>
    <submittedName>
        <fullName evidence="1">Uncharacterized protein</fullName>
    </submittedName>
</protein>
<dbReference type="Proteomes" id="UP000266841">
    <property type="component" value="Unassembled WGS sequence"/>
</dbReference>
<name>K0TP08_THAOC</name>
<sequence>MLSYLFSEAEAASEPLSRSVGLRKTSRGQFVCSQPVHIGSSKEEASGALTAAAILVWDGLVANGGRQE</sequence>
<accession>K0TP08</accession>
<keyword evidence="2" id="KW-1185">Reference proteome</keyword>
<reference evidence="1 2" key="1">
    <citation type="journal article" date="2012" name="Genome Biol.">
        <title>Genome and low-iron response of an oceanic diatom adapted to chronic iron limitation.</title>
        <authorList>
            <person name="Lommer M."/>
            <person name="Specht M."/>
            <person name="Roy A.S."/>
            <person name="Kraemer L."/>
            <person name="Andreson R."/>
            <person name="Gutowska M.A."/>
            <person name="Wolf J."/>
            <person name="Bergner S.V."/>
            <person name="Schilhabel M.B."/>
            <person name="Klostermeier U.C."/>
            <person name="Beiko R.G."/>
            <person name="Rosenstiel P."/>
            <person name="Hippler M."/>
            <person name="Laroche J."/>
        </authorList>
    </citation>
    <scope>NUCLEOTIDE SEQUENCE [LARGE SCALE GENOMIC DNA]</scope>
    <source>
        <strain evidence="1 2">CCMP1005</strain>
    </source>
</reference>
<dbReference type="AlphaFoldDB" id="K0TP08"/>
<organism evidence="1 2">
    <name type="scientific">Thalassiosira oceanica</name>
    <name type="common">Marine diatom</name>
    <dbReference type="NCBI Taxonomy" id="159749"/>
    <lineage>
        <taxon>Eukaryota</taxon>
        <taxon>Sar</taxon>
        <taxon>Stramenopiles</taxon>
        <taxon>Ochrophyta</taxon>
        <taxon>Bacillariophyta</taxon>
        <taxon>Coscinodiscophyceae</taxon>
        <taxon>Thalassiosirophycidae</taxon>
        <taxon>Thalassiosirales</taxon>
        <taxon>Thalassiosiraceae</taxon>
        <taxon>Thalassiosira</taxon>
    </lineage>
</organism>